<comment type="caution">
    <text evidence="1">The sequence shown here is derived from an EMBL/GenBank/DDBJ whole genome shotgun (WGS) entry which is preliminary data.</text>
</comment>
<dbReference type="EMBL" id="CAJOBO010000093">
    <property type="protein sequence ID" value="CAF4126651.1"/>
    <property type="molecule type" value="Genomic_DNA"/>
</dbReference>
<dbReference type="AlphaFoldDB" id="A0A819WHA9"/>
<proteinExistence type="predicted"/>
<accession>A0A819WHA9</accession>
<sequence>MLQCGDGYNAVPYGLLRGYPGESG</sequence>
<evidence type="ECO:0000313" key="2">
    <source>
        <dbReference type="Proteomes" id="UP000663851"/>
    </source>
</evidence>
<protein>
    <submittedName>
        <fullName evidence="1">Uncharacterized protein</fullName>
    </submittedName>
</protein>
<organism evidence="1 2">
    <name type="scientific">Rotaria socialis</name>
    <dbReference type="NCBI Taxonomy" id="392032"/>
    <lineage>
        <taxon>Eukaryota</taxon>
        <taxon>Metazoa</taxon>
        <taxon>Spiralia</taxon>
        <taxon>Gnathifera</taxon>
        <taxon>Rotifera</taxon>
        <taxon>Eurotatoria</taxon>
        <taxon>Bdelloidea</taxon>
        <taxon>Philodinida</taxon>
        <taxon>Philodinidae</taxon>
        <taxon>Rotaria</taxon>
    </lineage>
</organism>
<dbReference type="Proteomes" id="UP000663851">
    <property type="component" value="Unassembled WGS sequence"/>
</dbReference>
<gene>
    <name evidence="1" type="ORF">HFQ381_LOCUS2756</name>
</gene>
<name>A0A819WHA9_9BILA</name>
<reference evidence="1" key="1">
    <citation type="submission" date="2021-02" db="EMBL/GenBank/DDBJ databases">
        <authorList>
            <person name="Nowell W R."/>
        </authorList>
    </citation>
    <scope>NUCLEOTIDE SEQUENCE</scope>
</reference>
<evidence type="ECO:0000313" key="1">
    <source>
        <dbReference type="EMBL" id="CAF4126651.1"/>
    </source>
</evidence>
<feature type="non-terminal residue" evidence="1">
    <location>
        <position position="24"/>
    </location>
</feature>